<dbReference type="AlphaFoldDB" id="A0A7X6M2B1"/>
<evidence type="ECO:0000313" key="2">
    <source>
        <dbReference type="EMBL" id="NKY88950.1"/>
    </source>
</evidence>
<proteinExistence type="predicted"/>
<dbReference type="Gene3D" id="1.20.120.450">
    <property type="entry name" value="dinb family like domain"/>
    <property type="match status" value="1"/>
</dbReference>
<comment type="caution">
    <text evidence="2">The sequence shown here is derived from an EMBL/GenBank/DDBJ whole genome shotgun (WGS) entry which is preliminary data.</text>
</comment>
<gene>
    <name evidence="2" type="ORF">HGA07_25460</name>
</gene>
<organism evidence="2 3">
    <name type="scientific">Nocardia veterana</name>
    <dbReference type="NCBI Taxonomy" id="132249"/>
    <lineage>
        <taxon>Bacteria</taxon>
        <taxon>Bacillati</taxon>
        <taxon>Actinomycetota</taxon>
        <taxon>Actinomycetes</taxon>
        <taxon>Mycobacteriales</taxon>
        <taxon>Nocardiaceae</taxon>
        <taxon>Nocardia</taxon>
    </lineage>
</organism>
<dbReference type="Pfam" id="PF11716">
    <property type="entry name" value="MDMPI_N"/>
    <property type="match status" value="1"/>
</dbReference>
<keyword evidence="2" id="KW-0413">Isomerase</keyword>
<dbReference type="GO" id="GO:0046872">
    <property type="term" value="F:metal ion binding"/>
    <property type="evidence" value="ECO:0007669"/>
    <property type="project" value="InterPro"/>
</dbReference>
<dbReference type="InterPro" id="IPR024344">
    <property type="entry name" value="MDMPI_metal-binding"/>
</dbReference>
<dbReference type="SUPFAM" id="SSF109854">
    <property type="entry name" value="DinB/YfiT-like putative metalloenzymes"/>
    <property type="match status" value="1"/>
</dbReference>
<dbReference type="NCBIfam" id="TIGR03083">
    <property type="entry name" value="maleylpyruvate isomerase family mycothiol-dependent enzyme"/>
    <property type="match status" value="1"/>
</dbReference>
<evidence type="ECO:0000313" key="3">
    <source>
        <dbReference type="Proteomes" id="UP000523447"/>
    </source>
</evidence>
<feature type="domain" description="Mycothiol-dependent maleylpyruvate isomerase metal-binding" evidence="1">
    <location>
        <begin position="14"/>
        <end position="103"/>
    </location>
</feature>
<name>A0A7X6M2B1_9NOCA</name>
<dbReference type="EMBL" id="JAAXPE010000037">
    <property type="protein sequence ID" value="NKY88950.1"/>
    <property type="molecule type" value="Genomic_DNA"/>
</dbReference>
<sequence length="215" mass="23410">MWADDKHCWRVIEQQRVAIADLLSGLTEAEWEAPSLCAHWRIRDVAAHLVLGSRPLALGPAARAFVLAGGRYNAMVDRLTVAYADRPGADLAAELRAAAPARTMPAVTNVRNLLFDTIVHGQDIALPLNRSIAVRPGDAAAAASRVWGMGWPFRARRRLRDFELIADDIDWSVGSGTPIHGPALALLLLMTGRPIALRELSGDGIDHLRRRLAPA</sequence>
<evidence type="ECO:0000259" key="1">
    <source>
        <dbReference type="Pfam" id="PF11716"/>
    </source>
</evidence>
<keyword evidence="3" id="KW-1185">Reference proteome</keyword>
<protein>
    <submittedName>
        <fullName evidence="2">Maleylpyruvate isomerase family mycothiol-dependent enzyme</fullName>
    </submittedName>
</protein>
<dbReference type="InterPro" id="IPR017517">
    <property type="entry name" value="Maleyloyr_isom"/>
</dbReference>
<keyword evidence="2" id="KW-0670">Pyruvate</keyword>
<dbReference type="InterPro" id="IPR034660">
    <property type="entry name" value="DinB/YfiT-like"/>
</dbReference>
<accession>A0A7X6M2B1</accession>
<reference evidence="2 3" key="1">
    <citation type="submission" date="2020-04" db="EMBL/GenBank/DDBJ databases">
        <title>MicrobeNet Type strains.</title>
        <authorList>
            <person name="Nicholson A.C."/>
        </authorList>
    </citation>
    <scope>NUCLEOTIDE SEQUENCE [LARGE SCALE GENOMIC DNA]</scope>
    <source>
        <strain evidence="2 3">DSM 44445</strain>
    </source>
</reference>
<dbReference type="GO" id="GO:0016853">
    <property type="term" value="F:isomerase activity"/>
    <property type="evidence" value="ECO:0007669"/>
    <property type="project" value="UniProtKB-KW"/>
</dbReference>
<dbReference type="Proteomes" id="UP000523447">
    <property type="component" value="Unassembled WGS sequence"/>
</dbReference>